<feature type="region of interest" description="Disordered" evidence="1">
    <location>
        <begin position="19"/>
        <end position="54"/>
    </location>
</feature>
<feature type="compositionally biased region" description="Low complexity" evidence="1">
    <location>
        <begin position="19"/>
        <end position="50"/>
    </location>
</feature>
<dbReference type="PROSITE" id="PS51257">
    <property type="entry name" value="PROKAR_LIPOPROTEIN"/>
    <property type="match status" value="1"/>
</dbReference>
<keyword evidence="4" id="KW-1185">Reference proteome</keyword>
<dbReference type="EMBL" id="SOCP01000001">
    <property type="protein sequence ID" value="TDV57291.1"/>
    <property type="molecule type" value="Genomic_DNA"/>
</dbReference>
<keyword evidence="2" id="KW-0732">Signal</keyword>
<name>A0A4V3FV09_9PSEU</name>
<evidence type="ECO:0000313" key="4">
    <source>
        <dbReference type="Proteomes" id="UP000294927"/>
    </source>
</evidence>
<dbReference type="Proteomes" id="UP000294927">
    <property type="component" value="Unassembled WGS sequence"/>
</dbReference>
<sequence length="193" mass="20773">MTKRILLAVAAAALLGACSSPPSAEPPVASLSTAKGTATSATTAPAGDAGRPQLRLDSSDEEVNLAWQGYYLCLEAHGHKMLDGRTDEHAGPAGNTKVTSPDMEDDSPQSVRARKECANKLPLQPPELEPETNPHYLDDYHEYMTCLTDGGLKVHPIEPFGTGWTYDDGVTQTLPEDQQRKLEHDCQVEAFSA</sequence>
<evidence type="ECO:0000313" key="3">
    <source>
        <dbReference type="EMBL" id="TDV57291.1"/>
    </source>
</evidence>
<dbReference type="OrthoDB" id="3401652at2"/>
<proteinExistence type="predicted"/>
<evidence type="ECO:0000256" key="2">
    <source>
        <dbReference type="SAM" id="SignalP"/>
    </source>
</evidence>
<dbReference type="RefSeq" id="WP_133900604.1">
    <property type="nucleotide sequence ID" value="NZ_SOCP01000001.1"/>
</dbReference>
<gene>
    <name evidence="3" type="ORF">CLV71_101162</name>
</gene>
<evidence type="ECO:0008006" key="5">
    <source>
        <dbReference type="Google" id="ProtNLM"/>
    </source>
</evidence>
<reference evidence="3 4" key="1">
    <citation type="submission" date="2019-03" db="EMBL/GenBank/DDBJ databases">
        <title>Genomic Encyclopedia of Archaeal and Bacterial Type Strains, Phase II (KMG-II): from individual species to whole genera.</title>
        <authorList>
            <person name="Goeker M."/>
        </authorList>
    </citation>
    <scope>NUCLEOTIDE SEQUENCE [LARGE SCALE GENOMIC DNA]</scope>
    <source>
        <strain evidence="3 4">DSM 45499</strain>
    </source>
</reference>
<feature type="chain" id="PRO_5020545855" description="Subtilisin inhibitor-like" evidence="2">
    <location>
        <begin position="25"/>
        <end position="193"/>
    </location>
</feature>
<comment type="caution">
    <text evidence="3">The sequence shown here is derived from an EMBL/GenBank/DDBJ whole genome shotgun (WGS) entry which is preliminary data.</text>
</comment>
<organism evidence="3 4">
    <name type="scientific">Actinophytocola oryzae</name>
    <dbReference type="NCBI Taxonomy" id="502181"/>
    <lineage>
        <taxon>Bacteria</taxon>
        <taxon>Bacillati</taxon>
        <taxon>Actinomycetota</taxon>
        <taxon>Actinomycetes</taxon>
        <taxon>Pseudonocardiales</taxon>
        <taxon>Pseudonocardiaceae</taxon>
    </lineage>
</organism>
<feature type="region of interest" description="Disordered" evidence="1">
    <location>
        <begin position="84"/>
        <end position="110"/>
    </location>
</feature>
<feature type="signal peptide" evidence="2">
    <location>
        <begin position="1"/>
        <end position="24"/>
    </location>
</feature>
<accession>A0A4V3FV09</accession>
<dbReference type="AlphaFoldDB" id="A0A4V3FV09"/>
<evidence type="ECO:0000256" key="1">
    <source>
        <dbReference type="SAM" id="MobiDB-lite"/>
    </source>
</evidence>
<protein>
    <recommendedName>
        <fullName evidence="5">Subtilisin inhibitor-like</fullName>
    </recommendedName>
</protein>